<dbReference type="GeneID" id="7195622"/>
<keyword evidence="3" id="KW-1185">Reference proteome</keyword>
<dbReference type="Proteomes" id="UP000000759">
    <property type="component" value="Chromosome 21"/>
</dbReference>
<dbReference type="HOGENOM" id="CLU_1535456_0_0_1"/>
<feature type="region of interest" description="Disordered" evidence="1">
    <location>
        <begin position="27"/>
        <end position="48"/>
    </location>
</feature>
<dbReference type="KEGG" id="pti:PHATRDRAFT_49164"/>
<protein>
    <submittedName>
        <fullName evidence="2">Uncharacterized protein</fullName>
    </submittedName>
</protein>
<organism evidence="2 3">
    <name type="scientific">Phaeodactylum tricornutum (strain CCAP 1055/1)</name>
    <dbReference type="NCBI Taxonomy" id="556484"/>
    <lineage>
        <taxon>Eukaryota</taxon>
        <taxon>Sar</taxon>
        <taxon>Stramenopiles</taxon>
        <taxon>Ochrophyta</taxon>
        <taxon>Bacillariophyta</taxon>
        <taxon>Bacillariophyceae</taxon>
        <taxon>Bacillariophycidae</taxon>
        <taxon>Naviculales</taxon>
        <taxon>Phaeodactylaceae</taxon>
        <taxon>Phaeodactylum</taxon>
    </lineage>
</organism>
<dbReference type="RefSeq" id="XP_002183812.1">
    <property type="nucleotide sequence ID" value="XM_002183776.1"/>
</dbReference>
<dbReference type="AlphaFoldDB" id="B7G9P8"/>
<reference evidence="2 3" key="1">
    <citation type="journal article" date="2008" name="Nature">
        <title>The Phaeodactylum genome reveals the evolutionary history of diatom genomes.</title>
        <authorList>
            <person name="Bowler C."/>
            <person name="Allen A.E."/>
            <person name="Badger J.H."/>
            <person name="Grimwood J."/>
            <person name="Jabbari K."/>
            <person name="Kuo A."/>
            <person name="Maheswari U."/>
            <person name="Martens C."/>
            <person name="Maumus F."/>
            <person name="Otillar R.P."/>
            <person name="Rayko E."/>
            <person name="Salamov A."/>
            <person name="Vandepoele K."/>
            <person name="Beszteri B."/>
            <person name="Gruber A."/>
            <person name="Heijde M."/>
            <person name="Katinka M."/>
            <person name="Mock T."/>
            <person name="Valentin K."/>
            <person name="Verret F."/>
            <person name="Berges J.A."/>
            <person name="Brownlee C."/>
            <person name="Cadoret J.P."/>
            <person name="Chiovitti A."/>
            <person name="Choi C.J."/>
            <person name="Coesel S."/>
            <person name="De Martino A."/>
            <person name="Detter J.C."/>
            <person name="Durkin C."/>
            <person name="Falciatore A."/>
            <person name="Fournet J."/>
            <person name="Haruta M."/>
            <person name="Huysman M.J."/>
            <person name="Jenkins B.D."/>
            <person name="Jiroutova K."/>
            <person name="Jorgensen R.E."/>
            <person name="Joubert Y."/>
            <person name="Kaplan A."/>
            <person name="Kroger N."/>
            <person name="Kroth P.G."/>
            <person name="La Roche J."/>
            <person name="Lindquist E."/>
            <person name="Lommer M."/>
            <person name="Martin-Jezequel V."/>
            <person name="Lopez P.J."/>
            <person name="Lucas S."/>
            <person name="Mangogna M."/>
            <person name="McGinnis K."/>
            <person name="Medlin L.K."/>
            <person name="Montsant A."/>
            <person name="Oudot-Le Secq M.P."/>
            <person name="Napoli C."/>
            <person name="Obornik M."/>
            <person name="Parker M.S."/>
            <person name="Petit J.L."/>
            <person name="Porcel B.M."/>
            <person name="Poulsen N."/>
            <person name="Robison M."/>
            <person name="Rychlewski L."/>
            <person name="Rynearson T.A."/>
            <person name="Schmutz J."/>
            <person name="Shapiro H."/>
            <person name="Siaut M."/>
            <person name="Stanley M."/>
            <person name="Sussman M.R."/>
            <person name="Taylor A.R."/>
            <person name="Vardi A."/>
            <person name="von Dassow P."/>
            <person name="Vyverman W."/>
            <person name="Willis A."/>
            <person name="Wyrwicz L.S."/>
            <person name="Rokhsar D.S."/>
            <person name="Weissenbach J."/>
            <person name="Armbrust E.V."/>
            <person name="Green B.R."/>
            <person name="Van de Peer Y."/>
            <person name="Grigoriev I.V."/>
        </authorList>
    </citation>
    <scope>NUCLEOTIDE SEQUENCE [LARGE SCALE GENOMIC DNA]</scope>
    <source>
        <strain evidence="2 3">CCAP 1055/1</strain>
    </source>
</reference>
<name>B7G9P8_PHATC</name>
<dbReference type="InParanoid" id="B7G9P8"/>
<accession>B7G9P8</accession>
<reference evidence="3" key="2">
    <citation type="submission" date="2008-08" db="EMBL/GenBank/DDBJ databases">
        <authorList>
            <consortium name="Diatom Consortium"/>
            <person name="Grigoriev I."/>
            <person name="Grimwood J."/>
            <person name="Kuo A."/>
            <person name="Otillar R.P."/>
            <person name="Salamov A."/>
            <person name="Detter J.C."/>
            <person name="Lindquist E."/>
            <person name="Shapiro H."/>
            <person name="Lucas S."/>
            <person name="Glavina del Rio T."/>
            <person name="Pitluck S."/>
            <person name="Rokhsar D."/>
            <person name="Bowler C."/>
        </authorList>
    </citation>
    <scope>GENOME REANNOTATION</scope>
    <source>
        <strain evidence="3">CCAP 1055/1</strain>
    </source>
</reference>
<dbReference type="PaxDb" id="2850-Phatr49164"/>
<gene>
    <name evidence="2" type="ORF">PHATRDRAFT_49164</name>
</gene>
<dbReference type="EMBL" id="CM000623">
    <property type="protein sequence ID" value="EEC44481.1"/>
    <property type="molecule type" value="Genomic_DNA"/>
</dbReference>
<sequence length="175" mass="19472">MNLPSHLQDLIRNGAHIEIIVDNAKPQGVKRRRGSNPSLSPRSLTKHEKAELRWDAIPQTAPMKIPGRGWQTCSPTPSYKTSLTHCQSMRQTTAASAKHLQALMNISALPLKVPQRRSSLEDMDSKISTADMIAKVLEEIDFNADEFQSDFEDESDDEFCQCAPEQGSARTARIG</sequence>
<proteinExistence type="predicted"/>
<evidence type="ECO:0000313" key="2">
    <source>
        <dbReference type="EMBL" id="EEC44481.1"/>
    </source>
</evidence>
<evidence type="ECO:0000256" key="1">
    <source>
        <dbReference type="SAM" id="MobiDB-lite"/>
    </source>
</evidence>
<evidence type="ECO:0000313" key="3">
    <source>
        <dbReference type="Proteomes" id="UP000000759"/>
    </source>
</evidence>